<keyword evidence="5 7" id="KW-0472">Membrane</keyword>
<dbReference type="AlphaFoldDB" id="A0A1G1Y0F4"/>
<dbReference type="GO" id="GO:0005886">
    <property type="term" value="C:plasma membrane"/>
    <property type="evidence" value="ECO:0007669"/>
    <property type="project" value="UniProtKB-SubCell"/>
</dbReference>
<proteinExistence type="inferred from homology"/>
<keyword evidence="4 7" id="KW-0406">Ion transport</keyword>
<dbReference type="STRING" id="1797532.A2729_00620"/>
<comment type="similarity">
    <text evidence="7">Belongs to the ATPase delta chain family.</text>
</comment>
<dbReference type="Proteomes" id="UP000178930">
    <property type="component" value="Unassembled WGS sequence"/>
</dbReference>
<evidence type="ECO:0000256" key="1">
    <source>
        <dbReference type="ARBA" id="ARBA00004370"/>
    </source>
</evidence>
<dbReference type="NCBIfam" id="TIGR01145">
    <property type="entry name" value="ATP_synt_delta"/>
    <property type="match status" value="1"/>
</dbReference>
<gene>
    <name evidence="7" type="primary">atpH</name>
    <name evidence="8" type="ORF">A2729_00620</name>
</gene>
<comment type="function">
    <text evidence="7">This protein is part of the stalk that links CF(0) to CF(1). It either transmits conformational changes from CF(0) to CF(1) or is implicated in proton conduction.</text>
</comment>
<keyword evidence="6 7" id="KW-0066">ATP synthesis</keyword>
<evidence type="ECO:0000256" key="2">
    <source>
        <dbReference type="ARBA" id="ARBA00022448"/>
    </source>
</evidence>
<dbReference type="InterPro" id="IPR000711">
    <property type="entry name" value="ATPase_OSCP/dsu"/>
</dbReference>
<organism evidence="8 9">
    <name type="scientific">Candidatus Buchananbacteria bacterium RIFCSPHIGHO2_01_FULL_39_14</name>
    <dbReference type="NCBI Taxonomy" id="1797532"/>
    <lineage>
        <taxon>Bacteria</taxon>
        <taxon>Candidatus Buchananiibacteriota</taxon>
    </lineage>
</organism>
<dbReference type="EMBL" id="MHIB01000003">
    <property type="protein sequence ID" value="OGY45326.1"/>
    <property type="molecule type" value="Genomic_DNA"/>
</dbReference>
<comment type="caution">
    <text evidence="8">The sequence shown here is derived from an EMBL/GenBank/DDBJ whole genome shotgun (WGS) entry which is preliminary data.</text>
</comment>
<evidence type="ECO:0000256" key="7">
    <source>
        <dbReference type="HAMAP-Rule" id="MF_01416"/>
    </source>
</evidence>
<evidence type="ECO:0000313" key="9">
    <source>
        <dbReference type="Proteomes" id="UP000178930"/>
    </source>
</evidence>
<dbReference type="Pfam" id="PF00213">
    <property type="entry name" value="OSCP"/>
    <property type="match status" value="1"/>
</dbReference>
<dbReference type="PANTHER" id="PTHR11910">
    <property type="entry name" value="ATP SYNTHASE DELTA CHAIN"/>
    <property type="match status" value="1"/>
</dbReference>
<dbReference type="GO" id="GO:0045259">
    <property type="term" value="C:proton-transporting ATP synthase complex"/>
    <property type="evidence" value="ECO:0007669"/>
    <property type="project" value="UniProtKB-KW"/>
</dbReference>
<accession>A0A1G1Y0F4</accession>
<evidence type="ECO:0000256" key="6">
    <source>
        <dbReference type="ARBA" id="ARBA00023310"/>
    </source>
</evidence>
<keyword evidence="7" id="KW-1003">Cell membrane</keyword>
<comment type="subcellular location">
    <subcellularLocation>
        <location evidence="7">Cell membrane</location>
        <topology evidence="7">Peripheral membrane protein</topology>
    </subcellularLocation>
    <subcellularLocation>
        <location evidence="1">Membrane</location>
    </subcellularLocation>
</comment>
<reference evidence="8 9" key="1">
    <citation type="journal article" date="2016" name="Nat. Commun.">
        <title>Thousands of microbial genomes shed light on interconnected biogeochemical processes in an aquifer system.</title>
        <authorList>
            <person name="Anantharaman K."/>
            <person name="Brown C.T."/>
            <person name="Hug L.A."/>
            <person name="Sharon I."/>
            <person name="Castelle C.J."/>
            <person name="Probst A.J."/>
            <person name="Thomas B.C."/>
            <person name="Singh A."/>
            <person name="Wilkins M.J."/>
            <person name="Karaoz U."/>
            <person name="Brodie E.L."/>
            <person name="Williams K.H."/>
            <person name="Hubbard S.S."/>
            <person name="Banfield J.F."/>
        </authorList>
    </citation>
    <scope>NUCLEOTIDE SEQUENCE [LARGE SCALE GENOMIC DNA]</scope>
</reference>
<comment type="function">
    <text evidence="7">F(1)F(0) ATP synthase produces ATP from ADP in the presence of a proton or sodium gradient. F-type ATPases consist of two structural domains, F(1) containing the extramembraneous catalytic core and F(0) containing the membrane proton channel, linked together by a central stalk and a peripheral stalk. During catalysis, ATP synthesis in the catalytic domain of F(1) is coupled via a rotary mechanism of the central stalk subunits to proton translocation.</text>
</comment>
<sequence>MKVSSKQYAQSLYQALEQTPQNHWENIFNNFVVLLAKNHLLSQAPKIFIEFKKYYNDQKGIIEFQVKTPVPLNSEQRQSLTQRLKEITGQKIELIESLDRALIGGLVLQTADLSIDGSLKNNLQDLKKEISLDINYLSET</sequence>
<dbReference type="HAMAP" id="MF_01416">
    <property type="entry name" value="ATP_synth_delta_bact"/>
    <property type="match status" value="1"/>
</dbReference>
<protein>
    <recommendedName>
        <fullName evidence="7">ATP synthase subunit delta</fullName>
    </recommendedName>
    <alternativeName>
        <fullName evidence="7">ATP synthase F(1) sector subunit delta</fullName>
    </alternativeName>
    <alternativeName>
        <fullName evidence="7">F-type ATPase subunit delta</fullName>
        <shortName evidence="7">F-ATPase subunit delta</shortName>
    </alternativeName>
</protein>
<name>A0A1G1Y0F4_9BACT</name>
<keyword evidence="2 7" id="KW-0813">Transport</keyword>
<evidence type="ECO:0000313" key="8">
    <source>
        <dbReference type="EMBL" id="OGY45326.1"/>
    </source>
</evidence>
<dbReference type="GO" id="GO:0046933">
    <property type="term" value="F:proton-transporting ATP synthase activity, rotational mechanism"/>
    <property type="evidence" value="ECO:0007669"/>
    <property type="project" value="UniProtKB-UniRule"/>
</dbReference>
<keyword evidence="7" id="KW-0139">CF(1)</keyword>
<keyword evidence="3 7" id="KW-0375">Hydrogen ion transport</keyword>
<evidence type="ECO:0000256" key="4">
    <source>
        <dbReference type="ARBA" id="ARBA00023065"/>
    </source>
</evidence>
<evidence type="ECO:0000256" key="5">
    <source>
        <dbReference type="ARBA" id="ARBA00023136"/>
    </source>
</evidence>
<evidence type="ECO:0000256" key="3">
    <source>
        <dbReference type="ARBA" id="ARBA00022781"/>
    </source>
</evidence>